<dbReference type="EMBL" id="VNJI01000095">
    <property type="protein sequence ID" value="TVX98199.1"/>
    <property type="molecule type" value="Genomic_DNA"/>
</dbReference>
<dbReference type="InterPro" id="IPR032694">
    <property type="entry name" value="CopC/D"/>
</dbReference>
<keyword evidence="5" id="KW-0732">Signal</keyword>
<dbReference type="GO" id="GO:0042597">
    <property type="term" value="C:periplasmic space"/>
    <property type="evidence" value="ECO:0007669"/>
    <property type="project" value="InterPro"/>
</dbReference>
<feature type="transmembrane region" description="Helical" evidence="9">
    <location>
        <begin position="102"/>
        <end position="123"/>
    </location>
</feature>
<evidence type="ECO:0000256" key="2">
    <source>
        <dbReference type="ARBA" id="ARBA00022475"/>
    </source>
</evidence>
<dbReference type="AlphaFoldDB" id="A0A559JE95"/>
<dbReference type="PANTHER" id="PTHR34820:SF4">
    <property type="entry name" value="INNER MEMBRANE PROTEIN YEBZ"/>
    <property type="match status" value="1"/>
</dbReference>
<evidence type="ECO:0000256" key="6">
    <source>
        <dbReference type="ARBA" id="ARBA00022989"/>
    </source>
</evidence>
<dbReference type="PANTHER" id="PTHR34820">
    <property type="entry name" value="INNER MEMBRANE PROTEIN YEBZ"/>
    <property type="match status" value="1"/>
</dbReference>
<feature type="transmembrane region" description="Helical" evidence="9">
    <location>
        <begin position="202"/>
        <end position="220"/>
    </location>
</feature>
<sequence>MTFNERLEKAESYIKVLNKTGTPVTSNEAQFNEDQTRLELALPPLPDGVYTVSYKIISADGHPVRDSYVISIGDAGPINQTGTMNGGDMASGSNILYYISRFGYYLVLLLLTGWVFWVLLFDSKKAEHQVVREKWTLLLQRGFLIASIVSIFEQLTQMIDGLAAKDLIPLFFGTYTGYSWMMTLGLSLVGFVILHRSKKLDLLWIILLLGAKTLNGHAVATGPIPDMVIIDFVHLFAAAIWVGGLLHILVFWRRHRAYVVPFLAEFSPLALISIVLLVISGTFYTLGILPNLKYLIYTQWGILLLVKASLTVLVIAVGTVLRLVIKRKNHRGTALFLKLDMMLMVAIVVIASVFTTLNPQPLNKPLFWHEMGTTMHLTTRITPNAPGTNTFSLLVWIPETEKDLKRVQLIVKPEDQSGIAPIEIPLTPAAKVSVPDASIAFHQFGYDAKGPYLPFPGKWTIEVRVLDANDDETVFSHEMMIH</sequence>
<protein>
    <submittedName>
        <fullName evidence="12">Copper resistance protein CopC</fullName>
    </submittedName>
</protein>
<proteinExistence type="predicted"/>
<keyword evidence="2" id="KW-1003">Cell membrane</keyword>
<dbReference type="Gene3D" id="2.60.40.1220">
    <property type="match status" value="1"/>
</dbReference>
<dbReference type="InterPro" id="IPR008457">
    <property type="entry name" value="Cu-R_CopD_dom"/>
</dbReference>
<keyword evidence="6 9" id="KW-1133">Transmembrane helix</keyword>
<keyword evidence="4" id="KW-0479">Metal-binding</keyword>
<organism evidence="12 13">
    <name type="scientific">Paenibacillus cremeus</name>
    <dbReference type="NCBI Taxonomy" id="2163881"/>
    <lineage>
        <taxon>Bacteria</taxon>
        <taxon>Bacillati</taxon>
        <taxon>Bacillota</taxon>
        <taxon>Bacilli</taxon>
        <taxon>Bacillales</taxon>
        <taxon>Paenibacillaceae</taxon>
        <taxon>Paenibacillus</taxon>
    </lineage>
</organism>
<evidence type="ECO:0000256" key="7">
    <source>
        <dbReference type="ARBA" id="ARBA00023008"/>
    </source>
</evidence>
<comment type="subcellular location">
    <subcellularLocation>
        <location evidence="1">Cell membrane</location>
        <topology evidence="1">Multi-pass membrane protein</topology>
    </subcellularLocation>
</comment>
<keyword evidence="7" id="KW-0186">Copper</keyword>
<evidence type="ECO:0000256" key="1">
    <source>
        <dbReference type="ARBA" id="ARBA00004651"/>
    </source>
</evidence>
<dbReference type="InterPro" id="IPR007348">
    <property type="entry name" value="CopC_dom"/>
</dbReference>
<dbReference type="Pfam" id="PF05425">
    <property type="entry name" value="CopD"/>
    <property type="match status" value="1"/>
</dbReference>
<feature type="transmembrane region" description="Helical" evidence="9">
    <location>
        <begin position="175"/>
        <end position="195"/>
    </location>
</feature>
<feature type="transmembrane region" description="Helical" evidence="9">
    <location>
        <begin position="259"/>
        <end position="280"/>
    </location>
</feature>
<evidence type="ECO:0000256" key="3">
    <source>
        <dbReference type="ARBA" id="ARBA00022692"/>
    </source>
</evidence>
<keyword evidence="3 9" id="KW-0812">Transmembrane</keyword>
<dbReference type="GO" id="GO:0006825">
    <property type="term" value="P:copper ion transport"/>
    <property type="evidence" value="ECO:0007669"/>
    <property type="project" value="InterPro"/>
</dbReference>
<name>A0A559JE95_9BACL</name>
<feature type="transmembrane region" description="Helical" evidence="9">
    <location>
        <begin position="300"/>
        <end position="325"/>
    </location>
</feature>
<dbReference type="Pfam" id="PF04234">
    <property type="entry name" value="CopC"/>
    <property type="match status" value="1"/>
</dbReference>
<evidence type="ECO:0000256" key="5">
    <source>
        <dbReference type="ARBA" id="ARBA00022729"/>
    </source>
</evidence>
<gene>
    <name evidence="12" type="ORF">FPZ49_34645</name>
</gene>
<dbReference type="InterPro" id="IPR014755">
    <property type="entry name" value="Cu-Rt/internalin_Ig-like"/>
</dbReference>
<feature type="domain" description="CopC" evidence="10">
    <location>
        <begin position="1"/>
        <end position="69"/>
    </location>
</feature>
<evidence type="ECO:0000256" key="9">
    <source>
        <dbReference type="SAM" id="Phobius"/>
    </source>
</evidence>
<evidence type="ECO:0000256" key="4">
    <source>
        <dbReference type="ARBA" id="ARBA00022723"/>
    </source>
</evidence>
<comment type="caution">
    <text evidence="12">The sequence shown here is derived from an EMBL/GenBank/DDBJ whole genome shotgun (WGS) entry which is preliminary data.</text>
</comment>
<dbReference type="Proteomes" id="UP000317036">
    <property type="component" value="Unassembled WGS sequence"/>
</dbReference>
<feature type="transmembrane region" description="Helical" evidence="9">
    <location>
        <begin position="337"/>
        <end position="357"/>
    </location>
</feature>
<accession>A0A559JE95</accession>
<dbReference type="GO" id="GO:0005507">
    <property type="term" value="F:copper ion binding"/>
    <property type="evidence" value="ECO:0007669"/>
    <property type="project" value="InterPro"/>
</dbReference>
<dbReference type="GO" id="GO:0046688">
    <property type="term" value="P:response to copper ion"/>
    <property type="evidence" value="ECO:0007669"/>
    <property type="project" value="InterPro"/>
</dbReference>
<keyword evidence="13" id="KW-1185">Reference proteome</keyword>
<evidence type="ECO:0000259" key="10">
    <source>
        <dbReference type="Pfam" id="PF04234"/>
    </source>
</evidence>
<feature type="domain" description="Copper resistance protein D" evidence="11">
    <location>
        <begin position="262"/>
        <end position="353"/>
    </location>
</feature>
<reference evidence="12 13" key="1">
    <citation type="submission" date="2019-07" db="EMBL/GenBank/DDBJ databases">
        <authorList>
            <person name="Kim J."/>
        </authorList>
    </citation>
    <scope>NUCLEOTIDE SEQUENCE [LARGE SCALE GENOMIC DNA]</scope>
    <source>
        <strain evidence="12 13">JC52</strain>
    </source>
</reference>
<evidence type="ECO:0000313" key="12">
    <source>
        <dbReference type="EMBL" id="TVX98199.1"/>
    </source>
</evidence>
<evidence type="ECO:0000313" key="13">
    <source>
        <dbReference type="Proteomes" id="UP000317036"/>
    </source>
</evidence>
<dbReference type="GO" id="GO:0005886">
    <property type="term" value="C:plasma membrane"/>
    <property type="evidence" value="ECO:0007669"/>
    <property type="project" value="UniProtKB-SubCell"/>
</dbReference>
<dbReference type="InterPro" id="IPR014756">
    <property type="entry name" value="Ig_E-set"/>
</dbReference>
<feature type="transmembrane region" description="Helical" evidence="9">
    <location>
        <begin position="232"/>
        <end position="252"/>
    </location>
</feature>
<dbReference type="SUPFAM" id="SSF81296">
    <property type="entry name" value="E set domains"/>
    <property type="match status" value="1"/>
</dbReference>
<evidence type="ECO:0000256" key="8">
    <source>
        <dbReference type="ARBA" id="ARBA00023136"/>
    </source>
</evidence>
<keyword evidence="8 9" id="KW-0472">Membrane</keyword>
<evidence type="ECO:0000259" key="11">
    <source>
        <dbReference type="Pfam" id="PF05425"/>
    </source>
</evidence>
<dbReference type="OrthoDB" id="2353937at2"/>